<sequence>MKLDDIKKVAVIGSGAMGNGIAQICAAAGLKAVMVDIKQEFVDKGMATVNKSLDTMVSKGKLTAEKKVEILGNLSTSLSNAEAVKDVQVVIEAVPEVMDLKKKVFAEISAAAPADALLASNTSTMSISEIGTVVKNPERILGMHFFNPAPVMKGVEVIYAKHTTDANVDLLCEMTKKIGKVPVKVLKDAPGFIVNRIGAPNQALISAVLDEGKSKVDSIDTLMKVAAGMPMGPFELADFVGIDVFYHTLKYYAETLSPEYKPGKVLQNLLDSKKLGMKTGQGIYTWEGGKAKIDASEQSKDFGPMDFLAVQINEAVRVLKDKIAASAADIDLGMVHCMRAFAGPFALGAGMDHTQLADILNKLHTRYGLKIFKPEPEIVDGSFKQMK</sequence>
<accession>A0A0W8FTQ8</accession>
<dbReference type="InterPro" id="IPR036291">
    <property type="entry name" value="NAD(P)-bd_dom_sf"/>
</dbReference>
<dbReference type="InterPro" id="IPR008927">
    <property type="entry name" value="6-PGluconate_DH-like_C_sf"/>
</dbReference>
<comment type="caution">
    <text evidence="4">The sequence shown here is derived from an EMBL/GenBank/DDBJ whole genome shotgun (WGS) entry which is preliminary data.</text>
</comment>
<dbReference type="Pfam" id="PF00725">
    <property type="entry name" value="3HCDH"/>
    <property type="match status" value="1"/>
</dbReference>
<gene>
    <name evidence="4" type="ORF">ASZ90_005900</name>
</gene>
<dbReference type="EC" id="1.1.1.35" evidence="4"/>
<organism evidence="4">
    <name type="scientific">hydrocarbon metagenome</name>
    <dbReference type="NCBI Taxonomy" id="938273"/>
    <lineage>
        <taxon>unclassified sequences</taxon>
        <taxon>metagenomes</taxon>
        <taxon>ecological metagenomes</taxon>
    </lineage>
</organism>
<dbReference type="SUPFAM" id="SSF51735">
    <property type="entry name" value="NAD(P)-binding Rossmann-fold domains"/>
    <property type="match status" value="1"/>
</dbReference>
<feature type="domain" description="3-hydroxyacyl-CoA dehydrogenase C-terminal" evidence="2">
    <location>
        <begin position="191"/>
        <end position="286"/>
    </location>
</feature>
<dbReference type="PANTHER" id="PTHR48075">
    <property type="entry name" value="3-HYDROXYACYL-COA DEHYDROGENASE FAMILY PROTEIN"/>
    <property type="match status" value="1"/>
</dbReference>
<dbReference type="AlphaFoldDB" id="A0A0W8FTQ8"/>
<evidence type="ECO:0000259" key="3">
    <source>
        <dbReference type="Pfam" id="PF02737"/>
    </source>
</evidence>
<evidence type="ECO:0000259" key="2">
    <source>
        <dbReference type="Pfam" id="PF00725"/>
    </source>
</evidence>
<dbReference type="GO" id="GO:0006631">
    <property type="term" value="P:fatty acid metabolic process"/>
    <property type="evidence" value="ECO:0007669"/>
    <property type="project" value="InterPro"/>
</dbReference>
<dbReference type="InterPro" id="IPR006176">
    <property type="entry name" value="3-OHacyl-CoA_DH_NAD-bd"/>
</dbReference>
<dbReference type="GO" id="GO:0070403">
    <property type="term" value="F:NAD+ binding"/>
    <property type="evidence" value="ECO:0007669"/>
    <property type="project" value="InterPro"/>
</dbReference>
<dbReference type="InterPro" id="IPR006108">
    <property type="entry name" value="3HC_DH_C"/>
</dbReference>
<dbReference type="PANTHER" id="PTHR48075:SF5">
    <property type="entry name" value="3-HYDROXYBUTYRYL-COA DEHYDROGENASE"/>
    <property type="match status" value="1"/>
</dbReference>
<dbReference type="Pfam" id="PF02737">
    <property type="entry name" value="3HCDH_N"/>
    <property type="match status" value="1"/>
</dbReference>
<dbReference type="InterPro" id="IPR013328">
    <property type="entry name" value="6PGD_dom2"/>
</dbReference>
<dbReference type="GO" id="GO:0003857">
    <property type="term" value="F:(3S)-3-hydroxyacyl-CoA dehydrogenase (NAD+) activity"/>
    <property type="evidence" value="ECO:0007669"/>
    <property type="project" value="UniProtKB-EC"/>
</dbReference>
<evidence type="ECO:0000256" key="1">
    <source>
        <dbReference type="ARBA" id="ARBA00023002"/>
    </source>
</evidence>
<keyword evidence="1 4" id="KW-0560">Oxidoreductase</keyword>
<dbReference type="Gene3D" id="1.10.1040.10">
    <property type="entry name" value="N-(1-d-carboxylethyl)-l-norvaline Dehydrogenase, domain 2"/>
    <property type="match status" value="2"/>
</dbReference>
<reference evidence="4" key="1">
    <citation type="journal article" date="2015" name="Proc. Natl. Acad. Sci. U.S.A.">
        <title>Networks of energetic and metabolic interactions define dynamics in microbial communities.</title>
        <authorList>
            <person name="Embree M."/>
            <person name="Liu J.K."/>
            <person name="Al-Bassam M.M."/>
            <person name="Zengler K."/>
        </authorList>
    </citation>
    <scope>NUCLEOTIDE SEQUENCE</scope>
</reference>
<dbReference type="Gene3D" id="3.40.50.720">
    <property type="entry name" value="NAD(P)-binding Rossmann-like Domain"/>
    <property type="match status" value="1"/>
</dbReference>
<protein>
    <submittedName>
        <fullName evidence="4">3-hydroxybutyryl-coa dehydrogenase</fullName>
        <ecNumber evidence="4">1.1.1.157</ecNumber>
        <ecNumber evidence="4">1.1.1.35</ecNumber>
    </submittedName>
</protein>
<dbReference type="GO" id="GO:0008691">
    <property type="term" value="F:3-hydroxybutyryl-CoA dehydrogenase activity"/>
    <property type="evidence" value="ECO:0007669"/>
    <property type="project" value="UniProtKB-EC"/>
</dbReference>
<dbReference type="EMBL" id="LNQE01000852">
    <property type="protein sequence ID" value="KUG24303.1"/>
    <property type="molecule type" value="Genomic_DNA"/>
</dbReference>
<dbReference type="EC" id="1.1.1.157" evidence="4"/>
<dbReference type="SUPFAM" id="SSF48179">
    <property type="entry name" value="6-phosphogluconate dehydrogenase C-terminal domain-like"/>
    <property type="match status" value="2"/>
</dbReference>
<evidence type="ECO:0000313" key="4">
    <source>
        <dbReference type="EMBL" id="KUG24303.1"/>
    </source>
</evidence>
<proteinExistence type="predicted"/>
<dbReference type="FunFam" id="3.40.50.720:FF:000009">
    <property type="entry name" value="Fatty oxidation complex, alpha subunit"/>
    <property type="match status" value="1"/>
</dbReference>
<feature type="domain" description="3-hydroxyacyl-CoA dehydrogenase NAD binding" evidence="3">
    <location>
        <begin position="8"/>
        <end position="188"/>
    </location>
</feature>
<name>A0A0W8FTQ8_9ZZZZ</name>